<comment type="caution">
    <text evidence="14">The sequence shown here is derived from an EMBL/GenBank/DDBJ whole genome shotgun (WGS) entry which is preliminary data.</text>
</comment>
<dbReference type="InterPro" id="IPR020843">
    <property type="entry name" value="ER"/>
</dbReference>
<dbReference type="Pfam" id="PF00107">
    <property type="entry name" value="ADH_zinc_N"/>
    <property type="match status" value="1"/>
</dbReference>
<keyword evidence="8" id="KW-0443">Lipid metabolism</keyword>
<dbReference type="Pfam" id="PF08240">
    <property type="entry name" value="ADH_N"/>
    <property type="match status" value="1"/>
</dbReference>
<dbReference type="InterPro" id="IPR051034">
    <property type="entry name" value="Mito_Enoyl-ACP_Reductase"/>
</dbReference>
<comment type="subcellular location">
    <subcellularLocation>
        <location evidence="1">Mitochondrion</location>
    </subcellularLocation>
</comment>
<dbReference type="InterPro" id="IPR011032">
    <property type="entry name" value="GroES-like_sf"/>
</dbReference>
<evidence type="ECO:0000256" key="1">
    <source>
        <dbReference type="ARBA" id="ARBA00004173"/>
    </source>
</evidence>
<dbReference type="SUPFAM" id="SSF51735">
    <property type="entry name" value="NAD(P)-binding Rossmann-fold domains"/>
    <property type="match status" value="1"/>
</dbReference>
<dbReference type="SMART" id="SM00829">
    <property type="entry name" value="PKS_ER"/>
    <property type="match status" value="1"/>
</dbReference>
<reference evidence="14" key="1">
    <citation type="journal article" date="2020" name="Stud. Mycol.">
        <title>101 Dothideomycetes genomes: a test case for predicting lifestyles and emergence of pathogens.</title>
        <authorList>
            <person name="Haridas S."/>
            <person name="Albert R."/>
            <person name="Binder M."/>
            <person name="Bloem J."/>
            <person name="Labutti K."/>
            <person name="Salamov A."/>
            <person name="Andreopoulos B."/>
            <person name="Baker S."/>
            <person name="Barry K."/>
            <person name="Bills G."/>
            <person name="Bluhm B."/>
            <person name="Cannon C."/>
            <person name="Castanera R."/>
            <person name="Culley D."/>
            <person name="Daum C."/>
            <person name="Ezra D."/>
            <person name="Gonzalez J."/>
            <person name="Henrissat B."/>
            <person name="Kuo A."/>
            <person name="Liang C."/>
            <person name="Lipzen A."/>
            <person name="Lutzoni F."/>
            <person name="Magnuson J."/>
            <person name="Mondo S."/>
            <person name="Nolan M."/>
            <person name="Ohm R."/>
            <person name="Pangilinan J."/>
            <person name="Park H.-J."/>
            <person name="Ramirez L."/>
            <person name="Alfaro M."/>
            <person name="Sun H."/>
            <person name="Tritt A."/>
            <person name="Yoshinaga Y."/>
            <person name="Zwiers L.-H."/>
            <person name="Turgeon B."/>
            <person name="Goodwin S."/>
            <person name="Spatafora J."/>
            <person name="Crous P."/>
            <person name="Grigoriev I."/>
        </authorList>
    </citation>
    <scope>NUCLEOTIDE SEQUENCE</scope>
    <source>
        <strain evidence="14">CBS 121410</strain>
    </source>
</reference>
<sequence>MAQTITKTIVDGKPFVNFHSHEVPTPGQSQVLVRWLAAPINPLDLLVIADVYPVKPSYKHADEPIIGYDGVGEVISTGEGVTGLAQGDVVVPSTFGTGTWRSHAVFDPQSLQKVSRPSDLAFAAIIRISIAPAFCLVEDMAELKPGDTIIQNAGTSVVAQFVVQFAHRRGISVINVIRDRPESEAAAVKKSLGEIGADIVVTESELAEDPAVKTKRVKLALDSVFGPSGRALVKALSVGGTYVQLGFLGGPKGQVVIDPTDLFARQITMKGFRGSAQVGLRNVEEQHDLFNWFVELFNKGELKLPSLGLGKVEWKVDDASATEKTLLDAVKRAQQAALGQRKQIILYK</sequence>
<keyword evidence="10" id="KW-0275">Fatty acid biosynthesis</keyword>
<dbReference type="GO" id="GO:0141148">
    <property type="term" value="F:enoyl-[acyl-carrier-protein] reductase (NADPH) activity"/>
    <property type="evidence" value="ECO:0007669"/>
    <property type="project" value="UniProtKB-EC"/>
</dbReference>
<accession>A0A9P4HYP9</accession>
<feature type="domain" description="Enoyl reductase (ER)" evidence="13">
    <location>
        <begin position="12"/>
        <end position="338"/>
    </location>
</feature>
<dbReference type="CDD" id="cd08290">
    <property type="entry name" value="ETR"/>
    <property type="match status" value="1"/>
</dbReference>
<dbReference type="InterPro" id="IPR013154">
    <property type="entry name" value="ADH-like_N"/>
</dbReference>
<keyword evidence="4" id="KW-0276">Fatty acid metabolism</keyword>
<evidence type="ECO:0000256" key="8">
    <source>
        <dbReference type="ARBA" id="ARBA00023098"/>
    </source>
</evidence>
<gene>
    <name evidence="14" type="ORF">K490DRAFT_40930</name>
</gene>
<dbReference type="AlphaFoldDB" id="A0A9P4HYP9"/>
<dbReference type="InterPro" id="IPR036291">
    <property type="entry name" value="NAD(P)-bd_dom_sf"/>
</dbReference>
<dbReference type="EMBL" id="ML978718">
    <property type="protein sequence ID" value="KAF2088011.1"/>
    <property type="molecule type" value="Genomic_DNA"/>
</dbReference>
<evidence type="ECO:0000256" key="9">
    <source>
        <dbReference type="ARBA" id="ARBA00023128"/>
    </source>
</evidence>
<evidence type="ECO:0000259" key="13">
    <source>
        <dbReference type="SMART" id="SM00829"/>
    </source>
</evidence>
<dbReference type="EC" id="1.3.1.104" evidence="11"/>
<comment type="catalytic activity">
    <reaction evidence="12">
        <text>a 2,3-saturated acyl-[ACP] + NADP(+) = a (2E)-enoyl-[ACP] + NADPH + H(+)</text>
        <dbReference type="Rhea" id="RHEA:22564"/>
        <dbReference type="Rhea" id="RHEA-COMP:9925"/>
        <dbReference type="Rhea" id="RHEA-COMP:9926"/>
        <dbReference type="ChEBI" id="CHEBI:15378"/>
        <dbReference type="ChEBI" id="CHEBI:57783"/>
        <dbReference type="ChEBI" id="CHEBI:58349"/>
        <dbReference type="ChEBI" id="CHEBI:78784"/>
        <dbReference type="ChEBI" id="CHEBI:78785"/>
        <dbReference type="EC" id="1.3.1.104"/>
    </reaction>
</comment>
<dbReference type="Gene3D" id="3.90.180.10">
    <property type="entry name" value="Medium-chain alcohol dehydrogenases, catalytic domain"/>
    <property type="match status" value="1"/>
</dbReference>
<keyword evidence="5" id="KW-0521">NADP</keyword>
<dbReference type="SUPFAM" id="SSF50129">
    <property type="entry name" value="GroES-like"/>
    <property type="match status" value="1"/>
</dbReference>
<dbReference type="Gene3D" id="3.40.50.720">
    <property type="entry name" value="NAD(P)-binding Rossmann-like Domain"/>
    <property type="match status" value="1"/>
</dbReference>
<evidence type="ECO:0000256" key="12">
    <source>
        <dbReference type="ARBA" id="ARBA00048843"/>
    </source>
</evidence>
<comment type="similarity">
    <text evidence="2">Belongs to the zinc-containing alcohol dehydrogenase family. Quinone oxidoreductase subfamily.</text>
</comment>
<keyword evidence="3" id="KW-0444">Lipid biosynthesis</keyword>
<evidence type="ECO:0000256" key="11">
    <source>
        <dbReference type="ARBA" id="ARBA00038963"/>
    </source>
</evidence>
<evidence type="ECO:0000313" key="15">
    <source>
        <dbReference type="Proteomes" id="UP000799776"/>
    </source>
</evidence>
<evidence type="ECO:0000256" key="3">
    <source>
        <dbReference type="ARBA" id="ARBA00022516"/>
    </source>
</evidence>
<keyword evidence="9" id="KW-0496">Mitochondrion</keyword>
<evidence type="ECO:0000256" key="4">
    <source>
        <dbReference type="ARBA" id="ARBA00022832"/>
    </source>
</evidence>
<evidence type="ECO:0000256" key="5">
    <source>
        <dbReference type="ARBA" id="ARBA00022857"/>
    </source>
</evidence>
<keyword evidence="6" id="KW-0809">Transit peptide</keyword>
<proteinExistence type="inferred from homology"/>
<dbReference type="PANTHER" id="PTHR43981:SF2">
    <property type="entry name" value="ENOYL-[ACYL-CARRIER-PROTEIN] REDUCTASE, MITOCHONDRIAL"/>
    <property type="match status" value="1"/>
</dbReference>
<dbReference type="Proteomes" id="UP000799776">
    <property type="component" value="Unassembled WGS sequence"/>
</dbReference>
<dbReference type="PANTHER" id="PTHR43981">
    <property type="entry name" value="ENOYL-[ACYL-CARRIER-PROTEIN] REDUCTASE, MITOCHONDRIAL"/>
    <property type="match status" value="1"/>
</dbReference>
<evidence type="ECO:0000256" key="10">
    <source>
        <dbReference type="ARBA" id="ARBA00023160"/>
    </source>
</evidence>
<name>A0A9P4HYP9_9PEZI</name>
<evidence type="ECO:0000313" key="14">
    <source>
        <dbReference type="EMBL" id="KAF2088011.1"/>
    </source>
</evidence>
<dbReference type="GO" id="GO:0006633">
    <property type="term" value="P:fatty acid biosynthetic process"/>
    <property type="evidence" value="ECO:0007669"/>
    <property type="project" value="UniProtKB-KW"/>
</dbReference>
<keyword evidence="15" id="KW-1185">Reference proteome</keyword>
<evidence type="ECO:0000256" key="2">
    <source>
        <dbReference type="ARBA" id="ARBA00010371"/>
    </source>
</evidence>
<evidence type="ECO:0000256" key="7">
    <source>
        <dbReference type="ARBA" id="ARBA00023002"/>
    </source>
</evidence>
<dbReference type="InterPro" id="IPR013149">
    <property type="entry name" value="ADH-like_C"/>
</dbReference>
<dbReference type="GO" id="GO:0005739">
    <property type="term" value="C:mitochondrion"/>
    <property type="evidence" value="ECO:0007669"/>
    <property type="project" value="UniProtKB-SubCell"/>
</dbReference>
<evidence type="ECO:0000256" key="6">
    <source>
        <dbReference type="ARBA" id="ARBA00022946"/>
    </source>
</evidence>
<protein>
    <recommendedName>
        <fullName evidence="11">enoyl-[acyl-carrier-protein] reductase</fullName>
        <ecNumber evidence="11">1.3.1.104</ecNumber>
    </recommendedName>
</protein>
<dbReference type="OrthoDB" id="7482721at2759"/>
<keyword evidence="7" id="KW-0560">Oxidoreductase</keyword>
<organism evidence="14 15">
    <name type="scientific">Saccharata proteae CBS 121410</name>
    <dbReference type="NCBI Taxonomy" id="1314787"/>
    <lineage>
        <taxon>Eukaryota</taxon>
        <taxon>Fungi</taxon>
        <taxon>Dikarya</taxon>
        <taxon>Ascomycota</taxon>
        <taxon>Pezizomycotina</taxon>
        <taxon>Dothideomycetes</taxon>
        <taxon>Dothideomycetes incertae sedis</taxon>
        <taxon>Botryosphaeriales</taxon>
        <taxon>Saccharataceae</taxon>
        <taxon>Saccharata</taxon>
    </lineage>
</organism>